<dbReference type="PANTHER" id="PTHR20883:SF48">
    <property type="entry name" value="ECTOINE DIOXYGENASE"/>
    <property type="match status" value="1"/>
</dbReference>
<name>W7J3Q0_9PSEU</name>
<sequence>MFLRGLLDPAPIRKLARDVLGALQRDGWLAGGADPERAALRPPARDFKNANFVPGYTDVQRIEYLHALPHDPALTSVLRALVGEDVFCHPRKVARLVWPAGLGTTPGLYVHQDFVVEGVADMFTTWVPFVDCPPELGGLAILTGSQNEGVQARFDAVDPDDERWASTHYRVGDVLLFHCLTAHGALPNRTDRLRLSADYRWQSASTPVPADALGPHLAGALPGWDELGADWADRSWVAPPEGVRVVERSGGEAAGVPASRFVTVPEQSPAEGEHVVLAGLFNNLRDAFRPTKAGDREAVVDYRIAGEGTDHHWQLVVSGGECAVAARPDSVGQVTISASFADYLKIVSGKMDPMGALGSGRLRIEGAAELAVEQLNWFRD</sequence>
<dbReference type="Gene3D" id="2.60.120.620">
    <property type="entry name" value="q2cbj1_9rhob like domain"/>
    <property type="match status" value="1"/>
</dbReference>
<dbReference type="Proteomes" id="UP000019277">
    <property type="component" value="Unassembled WGS sequence"/>
</dbReference>
<dbReference type="InterPro" id="IPR036527">
    <property type="entry name" value="SCP2_sterol-bd_dom_sf"/>
</dbReference>
<dbReference type="Gene3D" id="3.30.1050.10">
    <property type="entry name" value="SCP2 sterol-binding domain"/>
    <property type="match status" value="1"/>
</dbReference>
<keyword evidence="3" id="KW-1185">Reference proteome</keyword>
<dbReference type="GO" id="GO:0016706">
    <property type="term" value="F:2-oxoglutarate-dependent dioxygenase activity"/>
    <property type="evidence" value="ECO:0007669"/>
    <property type="project" value="UniProtKB-ARBA"/>
</dbReference>
<dbReference type="eggNOG" id="COG5285">
    <property type="taxonomic scope" value="Bacteria"/>
</dbReference>
<dbReference type="SUPFAM" id="SSF51197">
    <property type="entry name" value="Clavaminate synthase-like"/>
    <property type="match status" value="1"/>
</dbReference>
<dbReference type="AlphaFoldDB" id="W7J3Q0"/>
<dbReference type="SUPFAM" id="SSF55718">
    <property type="entry name" value="SCP-like"/>
    <property type="match status" value="1"/>
</dbReference>
<reference evidence="2 3" key="1">
    <citation type="journal article" date="2014" name="Genome Announc.">
        <title>Draft Genome Sequence of the Antitrypanosomally Active Sponge-Associated Bacterium Actinokineospora sp. Strain EG49.</title>
        <authorList>
            <person name="Harjes J."/>
            <person name="Ryu T."/>
            <person name="Abdelmohsen U.R."/>
            <person name="Moitinho-Silva L."/>
            <person name="Horn H."/>
            <person name="Ravasi T."/>
            <person name="Hentschel U."/>
        </authorList>
    </citation>
    <scope>NUCLEOTIDE SEQUENCE [LARGE SCALE GENOMIC DNA]</scope>
    <source>
        <strain evidence="2 3">EG49</strain>
    </source>
</reference>
<protein>
    <recommendedName>
        <fullName evidence="1">SCP2 domain-containing protein</fullName>
    </recommendedName>
</protein>
<organism evidence="2 3">
    <name type="scientific">Actinokineospora spheciospongiae</name>
    <dbReference type="NCBI Taxonomy" id="909613"/>
    <lineage>
        <taxon>Bacteria</taxon>
        <taxon>Bacillati</taxon>
        <taxon>Actinomycetota</taxon>
        <taxon>Actinomycetes</taxon>
        <taxon>Pseudonocardiales</taxon>
        <taxon>Pseudonocardiaceae</taxon>
        <taxon>Actinokineospora</taxon>
    </lineage>
</organism>
<dbReference type="GO" id="GO:0005506">
    <property type="term" value="F:iron ion binding"/>
    <property type="evidence" value="ECO:0007669"/>
    <property type="project" value="UniProtKB-ARBA"/>
</dbReference>
<accession>W7J3Q0</accession>
<dbReference type="InterPro" id="IPR003033">
    <property type="entry name" value="SCP2_sterol-bd_dom"/>
</dbReference>
<feature type="domain" description="SCP2" evidence="1">
    <location>
        <begin position="298"/>
        <end position="371"/>
    </location>
</feature>
<gene>
    <name evidence="2" type="ORF">UO65_0969</name>
</gene>
<dbReference type="STRING" id="909613.UO65_0969"/>
<evidence type="ECO:0000313" key="3">
    <source>
        <dbReference type="Proteomes" id="UP000019277"/>
    </source>
</evidence>
<comment type="caution">
    <text evidence="2">The sequence shown here is derived from an EMBL/GenBank/DDBJ whole genome shotgun (WGS) entry which is preliminary data.</text>
</comment>
<dbReference type="PANTHER" id="PTHR20883">
    <property type="entry name" value="PHYTANOYL-COA DIOXYGENASE DOMAIN CONTAINING 1"/>
    <property type="match status" value="1"/>
</dbReference>
<dbReference type="InterPro" id="IPR008775">
    <property type="entry name" value="Phytyl_CoA_dOase-like"/>
</dbReference>
<dbReference type="EMBL" id="AYXG01000039">
    <property type="protein sequence ID" value="EWC63672.1"/>
    <property type="molecule type" value="Genomic_DNA"/>
</dbReference>
<dbReference type="Pfam" id="PF02036">
    <property type="entry name" value="SCP2"/>
    <property type="match status" value="1"/>
</dbReference>
<evidence type="ECO:0000259" key="1">
    <source>
        <dbReference type="Pfam" id="PF02036"/>
    </source>
</evidence>
<evidence type="ECO:0000313" key="2">
    <source>
        <dbReference type="EMBL" id="EWC63672.1"/>
    </source>
</evidence>
<dbReference type="eggNOG" id="COG3255">
    <property type="taxonomic scope" value="Bacteria"/>
</dbReference>
<proteinExistence type="predicted"/>
<dbReference type="Pfam" id="PF05721">
    <property type="entry name" value="PhyH"/>
    <property type="match status" value="1"/>
</dbReference>